<accession>A0A1K2IUS5</accession>
<dbReference type="AlphaFoldDB" id="A0A1K2IUS5"/>
<organism evidence="1 2">
    <name type="scientific">Chryseobacterium limigenitum</name>
    <dbReference type="NCBI Taxonomy" id="1612149"/>
    <lineage>
        <taxon>Bacteria</taxon>
        <taxon>Pseudomonadati</taxon>
        <taxon>Bacteroidota</taxon>
        <taxon>Flavobacteriia</taxon>
        <taxon>Flavobacteriales</taxon>
        <taxon>Weeksellaceae</taxon>
        <taxon>Chryseobacterium group</taxon>
        <taxon>Chryseobacterium</taxon>
    </lineage>
</organism>
<gene>
    <name evidence="1" type="ORF">SAMN05216324_11513</name>
</gene>
<protein>
    <submittedName>
        <fullName evidence="1">Uncharacterized protein</fullName>
    </submittedName>
</protein>
<dbReference type="RefSeq" id="WP_072411533.1">
    <property type="nucleotide sequence ID" value="NZ_FPKW01000015.1"/>
</dbReference>
<evidence type="ECO:0000313" key="1">
    <source>
        <dbReference type="EMBL" id="SFZ96018.1"/>
    </source>
</evidence>
<reference evidence="2" key="1">
    <citation type="submission" date="2016-10" db="EMBL/GenBank/DDBJ databases">
        <authorList>
            <person name="Varghese N."/>
            <person name="Submissions S."/>
        </authorList>
    </citation>
    <scope>NUCLEOTIDE SEQUENCE [LARGE SCALE GENOMIC DNA]</scope>
    <source>
        <strain evidence="2">SUR2</strain>
    </source>
</reference>
<evidence type="ECO:0000313" key="2">
    <source>
        <dbReference type="Proteomes" id="UP000182034"/>
    </source>
</evidence>
<keyword evidence="2" id="KW-1185">Reference proteome</keyword>
<sequence length="161" mass="18424">MRFSFALVLLIPIFGISQINDQNIRIKALKKGLIGKELVFGKWNEKGKTETHLTYLGTVKTNQGKTYKILNSIWIWGLSHRATNRILIFNANNQYLGNYYVTLNIDLPTKLKNRILIFQNTDSNCSKNVASKISLKNGLPKEFFRECKDGYGDIYAFDGIN</sequence>
<dbReference type="STRING" id="1612149.SAMN05216324_11513"/>
<name>A0A1K2IUS5_9FLAO</name>
<dbReference type="Proteomes" id="UP000182034">
    <property type="component" value="Unassembled WGS sequence"/>
</dbReference>
<proteinExistence type="predicted"/>
<dbReference type="OrthoDB" id="676503at2"/>
<dbReference type="EMBL" id="FPKW01000015">
    <property type="protein sequence ID" value="SFZ96018.1"/>
    <property type="molecule type" value="Genomic_DNA"/>
</dbReference>